<accession>A0A078BBC7</accession>
<evidence type="ECO:0000313" key="6">
    <source>
        <dbReference type="Proteomes" id="UP000039865"/>
    </source>
</evidence>
<organism evidence="5 6">
    <name type="scientific">Stylonychia lemnae</name>
    <name type="common">Ciliate</name>
    <dbReference type="NCBI Taxonomy" id="5949"/>
    <lineage>
        <taxon>Eukaryota</taxon>
        <taxon>Sar</taxon>
        <taxon>Alveolata</taxon>
        <taxon>Ciliophora</taxon>
        <taxon>Intramacronucleata</taxon>
        <taxon>Spirotrichea</taxon>
        <taxon>Stichotrichia</taxon>
        <taxon>Sporadotrichida</taxon>
        <taxon>Oxytrichidae</taxon>
        <taxon>Stylonychinae</taxon>
        <taxon>Stylonychia</taxon>
    </lineage>
</organism>
<reference evidence="5 6" key="1">
    <citation type="submission" date="2014-06" db="EMBL/GenBank/DDBJ databases">
        <authorList>
            <person name="Swart Estienne"/>
        </authorList>
    </citation>
    <scope>NUCLEOTIDE SEQUENCE [LARGE SCALE GENOMIC DNA]</scope>
    <source>
        <strain evidence="5 6">130c</strain>
    </source>
</reference>
<evidence type="ECO:0000313" key="5">
    <source>
        <dbReference type="EMBL" id="CDW91860.1"/>
    </source>
</evidence>
<feature type="domain" description="CRC" evidence="4">
    <location>
        <begin position="1"/>
        <end position="42"/>
    </location>
</feature>
<keyword evidence="6" id="KW-1185">Reference proteome</keyword>
<name>A0A078BBC7_STYLE</name>
<dbReference type="InterPro" id="IPR033467">
    <property type="entry name" value="Tesmin/TSO1-like_CXC"/>
</dbReference>
<dbReference type="InterPro" id="IPR005172">
    <property type="entry name" value="CRC"/>
</dbReference>
<proteinExistence type="inferred from homology"/>
<dbReference type="EMBL" id="CCKQ01019830">
    <property type="protein sequence ID" value="CDW91860.1"/>
    <property type="molecule type" value="Genomic_DNA"/>
</dbReference>
<dbReference type="InParanoid" id="A0A078BBC7"/>
<sequence>MQSRICNCTKQNCRHGNCGCLKAQRSCSDQCTCNPGCSNQSRPDQLSCDCHVDSSEILDVNGDTQHACFLEKYESRCVCVLEGRACTINCRCVTYNQGHVYLTENSNQM</sequence>
<comment type="similarity">
    <text evidence="2">Belongs to the lin-54 family.</text>
</comment>
<evidence type="ECO:0000256" key="2">
    <source>
        <dbReference type="ARBA" id="ARBA00007267"/>
    </source>
</evidence>
<dbReference type="SMART" id="SM01114">
    <property type="entry name" value="CXC"/>
    <property type="match status" value="1"/>
</dbReference>
<dbReference type="AlphaFoldDB" id="A0A078BBC7"/>
<keyword evidence="3" id="KW-0539">Nucleus</keyword>
<evidence type="ECO:0000256" key="1">
    <source>
        <dbReference type="ARBA" id="ARBA00004123"/>
    </source>
</evidence>
<gene>
    <name evidence="5" type="primary">Contig15164.g16157</name>
    <name evidence="5" type="ORF">STYLEM_21021</name>
</gene>
<dbReference type="Proteomes" id="UP000039865">
    <property type="component" value="Unassembled WGS sequence"/>
</dbReference>
<protein>
    <recommendedName>
        <fullName evidence="4">CRC domain-containing protein</fullName>
    </recommendedName>
</protein>
<dbReference type="PROSITE" id="PS51634">
    <property type="entry name" value="CRC"/>
    <property type="match status" value="1"/>
</dbReference>
<comment type="subcellular location">
    <subcellularLocation>
        <location evidence="1">Nucleus</location>
    </subcellularLocation>
</comment>
<evidence type="ECO:0000256" key="3">
    <source>
        <dbReference type="ARBA" id="ARBA00023242"/>
    </source>
</evidence>
<evidence type="ECO:0000259" key="4">
    <source>
        <dbReference type="PROSITE" id="PS51634"/>
    </source>
</evidence>
<dbReference type="GO" id="GO:0005634">
    <property type="term" value="C:nucleus"/>
    <property type="evidence" value="ECO:0007669"/>
    <property type="project" value="UniProtKB-SubCell"/>
</dbReference>